<keyword evidence="3" id="KW-1185">Reference proteome</keyword>
<keyword evidence="1" id="KW-0472">Membrane</keyword>
<name>A0A8J3KK03_9ACTN</name>
<sequence length="253" mass="26422">MNDFFRAGLADLAVQVEPVDLYPRVLVASRRRTRRRTAAALVAVAVLSGGTVAATTLYTGRSASPVVTSSASATASGTALPSPTAAGSVPTVDVGNSSFELPELVLCPAGRRTFVDGVEKDPPYNRLSVSELSPPVRADLDGVPGDELVVLVSCRIDGIFTRDQLLALTVADGTLRPLGFVLDPATFAFGPWIDPAQVSVRGDVVTVRVEGRGNDDGAAHIQPEVRGFAYRDGAFVQVSGPTHPPPPLPPRSA</sequence>
<reference evidence="2 3" key="1">
    <citation type="submission" date="2021-01" db="EMBL/GenBank/DDBJ databases">
        <title>Whole genome shotgun sequence of Catellatospora citrea NBRC 14495.</title>
        <authorList>
            <person name="Komaki H."/>
            <person name="Tamura T."/>
        </authorList>
    </citation>
    <scope>NUCLEOTIDE SEQUENCE [LARGE SCALE GENOMIC DNA]</scope>
    <source>
        <strain evidence="2 3">NBRC 14495</strain>
    </source>
</reference>
<organism evidence="2 3">
    <name type="scientific">Catellatospora citrea</name>
    <dbReference type="NCBI Taxonomy" id="53366"/>
    <lineage>
        <taxon>Bacteria</taxon>
        <taxon>Bacillati</taxon>
        <taxon>Actinomycetota</taxon>
        <taxon>Actinomycetes</taxon>
        <taxon>Micromonosporales</taxon>
        <taxon>Micromonosporaceae</taxon>
        <taxon>Catellatospora</taxon>
    </lineage>
</organism>
<evidence type="ECO:0000313" key="3">
    <source>
        <dbReference type="Proteomes" id="UP000659904"/>
    </source>
</evidence>
<evidence type="ECO:0000313" key="2">
    <source>
        <dbReference type="EMBL" id="GIG01252.1"/>
    </source>
</evidence>
<evidence type="ECO:0000256" key="1">
    <source>
        <dbReference type="SAM" id="Phobius"/>
    </source>
</evidence>
<feature type="transmembrane region" description="Helical" evidence="1">
    <location>
        <begin position="38"/>
        <end position="58"/>
    </location>
</feature>
<comment type="caution">
    <text evidence="2">The sequence shown here is derived from an EMBL/GenBank/DDBJ whole genome shotgun (WGS) entry which is preliminary data.</text>
</comment>
<proteinExistence type="predicted"/>
<dbReference type="RefSeq" id="WP_120317610.1">
    <property type="nucleotide sequence ID" value="NZ_BONH01000037.1"/>
</dbReference>
<keyword evidence="1" id="KW-1133">Transmembrane helix</keyword>
<protein>
    <submittedName>
        <fullName evidence="2">Uncharacterized protein</fullName>
    </submittedName>
</protein>
<dbReference type="Proteomes" id="UP000659904">
    <property type="component" value="Unassembled WGS sequence"/>
</dbReference>
<accession>A0A8J3KK03</accession>
<keyword evidence="1" id="KW-0812">Transmembrane</keyword>
<dbReference type="AlphaFoldDB" id="A0A8J3KK03"/>
<dbReference type="EMBL" id="BONH01000037">
    <property type="protein sequence ID" value="GIG01252.1"/>
    <property type="molecule type" value="Genomic_DNA"/>
</dbReference>
<gene>
    <name evidence="2" type="ORF">Cci01nite_63450</name>
</gene>